<evidence type="ECO:0000313" key="2">
    <source>
        <dbReference type="Proteomes" id="UP000198942"/>
    </source>
</evidence>
<protein>
    <submittedName>
        <fullName evidence="1">Uncharacterized protein</fullName>
    </submittedName>
</protein>
<proteinExistence type="predicted"/>
<evidence type="ECO:0000313" key="1">
    <source>
        <dbReference type="EMBL" id="SEN22396.1"/>
    </source>
</evidence>
<dbReference type="AlphaFoldDB" id="A0A1H8ESP5"/>
<sequence>MFGYYQDNFDNGGTSASFFYGKFPTFLIIHYV</sequence>
<keyword evidence="2" id="KW-1185">Reference proteome</keyword>
<dbReference type="EMBL" id="FOCL01000002">
    <property type="protein sequence ID" value="SEN22396.1"/>
    <property type="molecule type" value="Genomic_DNA"/>
</dbReference>
<accession>A0A1H8ESP5</accession>
<reference evidence="2" key="1">
    <citation type="submission" date="2016-10" db="EMBL/GenBank/DDBJ databases">
        <authorList>
            <person name="Varghese N."/>
            <person name="Submissions S."/>
        </authorList>
    </citation>
    <scope>NUCLEOTIDE SEQUENCE [LARGE SCALE GENOMIC DNA]</scope>
    <source>
        <strain evidence="2">Gh-48</strain>
    </source>
</reference>
<organism evidence="1 2">
    <name type="scientific">Mucilaginibacter gossypiicola</name>
    <dbReference type="NCBI Taxonomy" id="551995"/>
    <lineage>
        <taxon>Bacteria</taxon>
        <taxon>Pseudomonadati</taxon>
        <taxon>Bacteroidota</taxon>
        <taxon>Sphingobacteriia</taxon>
        <taxon>Sphingobacteriales</taxon>
        <taxon>Sphingobacteriaceae</taxon>
        <taxon>Mucilaginibacter</taxon>
    </lineage>
</organism>
<name>A0A1H8ESP5_9SPHI</name>
<gene>
    <name evidence="1" type="ORF">SAMN05192574_102825</name>
</gene>
<dbReference type="Proteomes" id="UP000198942">
    <property type="component" value="Unassembled WGS sequence"/>
</dbReference>